<feature type="region of interest" description="Disordered" evidence="1">
    <location>
        <begin position="1"/>
        <end position="30"/>
    </location>
</feature>
<name>A0A077M0M4_9MICO</name>
<reference evidence="2 3" key="1">
    <citation type="journal article" date="2013" name="ISME J.">
        <title>A metabolic model for members of the genus Tetrasphaera involved in enhanced biological phosphorus removal.</title>
        <authorList>
            <person name="Kristiansen R."/>
            <person name="Nguyen H.T.T."/>
            <person name="Saunders A.M."/>
            <person name="Nielsen J.L."/>
            <person name="Wimmer R."/>
            <person name="Le V.Q."/>
            <person name="McIlroy S.J."/>
            <person name="Petrovski S."/>
            <person name="Seviour R.J."/>
            <person name="Calteau A."/>
            <person name="Nielsen K.L."/>
            <person name="Nielsen P.H."/>
        </authorList>
    </citation>
    <scope>NUCLEOTIDE SEQUENCE [LARGE SCALE GENOMIC DNA]</scope>
    <source>
        <strain evidence="2 3">T1-X7</strain>
    </source>
</reference>
<dbReference type="EMBL" id="CAJB01000239">
    <property type="protein sequence ID" value="CCH78647.1"/>
    <property type="molecule type" value="Genomic_DNA"/>
</dbReference>
<keyword evidence="3" id="KW-1185">Reference proteome</keyword>
<organism evidence="2 3">
    <name type="scientific">Nostocoides japonicum T1-X7</name>
    <dbReference type="NCBI Taxonomy" id="1194083"/>
    <lineage>
        <taxon>Bacteria</taxon>
        <taxon>Bacillati</taxon>
        <taxon>Actinomycetota</taxon>
        <taxon>Actinomycetes</taxon>
        <taxon>Micrococcales</taxon>
        <taxon>Intrasporangiaceae</taxon>
        <taxon>Nostocoides</taxon>
    </lineage>
</organism>
<comment type="caution">
    <text evidence="2">The sequence shown here is derived from an EMBL/GenBank/DDBJ whole genome shotgun (WGS) entry which is preliminary data.</text>
</comment>
<dbReference type="Proteomes" id="UP000035721">
    <property type="component" value="Unassembled WGS sequence"/>
</dbReference>
<evidence type="ECO:0000256" key="1">
    <source>
        <dbReference type="SAM" id="MobiDB-lite"/>
    </source>
</evidence>
<sequence>MPVVGGRSRRGPVGRDGRRSRYLRAPVSPVTAHRPALPVARVARGTLVMEEFRSDSRDCAAGRRGTTWRVGVRPPLLGRCGLVVVRRRSRPRQPRTCRADAVPRLD</sequence>
<dbReference type="AlphaFoldDB" id="A0A077M0M4"/>
<evidence type="ECO:0000313" key="3">
    <source>
        <dbReference type="Proteomes" id="UP000035721"/>
    </source>
</evidence>
<gene>
    <name evidence="2" type="ORF">BN12_3130002</name>
</gene>
<proteinExistence type="predicted"/>
<protein>
    <submittedName>
        <fullName evidence="2">Uncharacterized protein</fullName>
    </submittedName>
</protein>
<accession>A0A077M0M4</accession>
<evidence type="ECO:0000313" key="2">
    <source>
        <dbReference type="EMBL" id="CCH78647.1"/>
    </source>
</evidence>